<evidence type="ECO:0000256" key="1">
    <source>
        <dbReference type="SAM" id="MobiDB-lite"/>
    </source>
</evidence>
<feature type="chain" id="PRO_5038707677" description="ABC transporter substrate-binding protein" evidence="2">
    <location>
        <begin position="27"/>
        <end position="561"/>
    </location>
</feature>
<name>A0A1R0X3X3_9BACL</name>
<proteinExistence type="predicted"/>
<protein>
    <recommendedName>
        <fullName evidence="5">ABC transporter substrate-binding protein</fullName>
    </recommendedName>
</protein>
<dbReference type="SUPFAM" id="SSF53850">
    <property type="entry name" value="Periplasmic binding protein-like II"/>
    <property type="match status" value="1"/>
</dbReference>
<feature type="region of interest" description="Disordered" evidence="1">
    <location>
        <begin position="28"/>
        <end position="47"/>
    </location>
</feature>
<dbReference type="Gene3D" id="3.40.190.10">
    <property type="entry name" value="Periplasmic binding protein-like II"/>
    <property type="match status" value="2"/>
</dbReference>
<evidence type="ECO:0000313" key="3">
    <source>
        <dbReference type="EMBL" id="OMD28039.1"/>
    </source>
</evidence>
<reference evidence="3 4" key="1">
    <citation type="submission" date="2016-10" db="EMBL/GenBank/DDBJ databases">
        <title>Paenibacillus species isolates.</title>
        <authorList>
            <person name="Beno S.M."/>
        </authorList>
    </citation>
    <scope>NUCLEOTIDE SEQUENCE [LARGE SCALE GENOMIC DNA]</scope>
    <source>
        <strain evidence="3 4">FSL H7-0604</strain>
    </source>
</reference>
<dbReference type="AlphaFoldDB" id="A0A1R0X3X3"/>
<feature type="signal peptide" evidence="2">
    <location>
        <begin position="1"/>
        <end position="26"/>
    </location>
</feature>
<evidence type="ECO:0000256" key="2">
    <source>
        <dbReference type="SAM" id="SignalP"/>
    </source>
</evidence>
<sequence length="561" mass="63271">MMIKKTGLVALAAATLLMSIAGCSGSGGNTANKPGSDNETSNNQPASGSTSFNLWLGWTATINNDSLVQKYWREQEPGVNVKLETTQGDAMTALNLKINTGGFEDAAIFSRNETVKSAMNRSKQLMPLEQYFDMPDKYPGLASIPKQYLELMKDNEGHIWSIPTWFDQNPEDPWPGWASQAWIVRSDVLEKTGMTKEDLATLEGVETFLRKAAEEKDASGKSLIPLSFLMDTSDNLGWSDENAILTAFGVTTAGNGVDKRGDDFVFAYDDPNYKAAYQWMNKMYQEKLIDPEVVTSKKEQYTEKNKSGRIAFNVGSFWNIPASAWETLDGPTEPGWFYEAIPFPKVDGVEKVGINQVTNPNPGYDVYVSEKTKNLEAILKFFDYTLQPKPEQQQVINEGPAGLYWDWIDQPLGKWKFTDETYKTSRNSGDTAQKAKVTPELYMTASYSNEWYPWWNTEDAGKAGAAKTIKFTEAIGKMGTIRVAEPYDLFQMKQGGAWEKYSPEIENIRKEYRAKLLMAKDEGQFEKNWSDFQAALEKRGHWSEVKQEWLDTYKEEVTALQ</sequence>
<keyword evidence="2" id="KW-0732">Signal</keyword>
<evidence type="ECO:0008006" key="5">
    <source>
        <dbReference type="Google" id="ProtNLM"/>
    </source>
</evidence>
<dbReference type="RefSeq" id="WP_036677265.1">
    <property type="nucleotide sequence ID" value="NZ_MKQK01000068.1"/>
</dbReference>
<dbReference type="EMBL" id="MKQP01000034">
    <property type="protein sequence ID" value="OMD28039.1"/>
    <property type="molecule type" value="Genomic_DNA"/>
</dbReference>
<dbReference type="PROSITE" id="PS51257">
    <property type="entry name" value="PROKAR_LIPOPROTEIN"/>
    <property type="match status" value="1"/>
</dbReference>
<dbReference type="InterPro" id="IPR050490">
    <property type="entry name" value="Bact_solute-bd_prot1"/>
</dbReference>
<dbReference type="PANTHER" id="PTHR43649">
    <property type="entry name" value="ARABINOSE-BINDING PROTEIN-RELATED"/>
    <property type="match status" value="1"/>
</dbReference>
<gene>
    <name evidence="3" type="ORF">BJP51_02740</name>
</gene>
<dbReference type="PANTHER" id="PTHR43649:SF17">
    <property type="entry name" value="ABC TRANSPORTER SOLUTE BINDING PROTEIN-SUGAR TRANSPORT"/>
    <property type="match status" value="1"/>
</dbReference>
<organism evidence="3 4">
    <name type="scientific">Paenibacillus odorifer</name>
    <dbReference type="NCBI Taxonomy" id="189426"/>
    <lineage>
        <taxon>Bacteria</taxon>
        <taxon>Bacillati</taxon>
        <taxon>Bacillota</taxon>
        <taxon>Bacilli</taxon>
        <taxon>Bacillales</taxon>
        <taxon>Paenibacillaceae</taxon>
        <taxon>Paenibacillus</taxon>
    </lineage>
</organism>
<comment type="caution">
    <text evidence="3">The sequence shown here is derived from an EMBL/GenBank/DDBJ whole genome shotgun (WGS) entry which is preliminary data.</text>
</comment>
<feature type="compositionally biased region" description="Polar residues" evidence="1">
    <location>
        <begin position="29"/>
        <end position="47"/>
    </location>
</feature>
<dbReference type="Proteomes" id="UP000187465">
    <property type="component" value="Unassembled WGS sequence"/>
</dbReference>
<accession>A0A1R0X3X3</accession>
<evidence type="ECO:0000313" key="4">
    <source>
        <dbReference type="Proteomes" id="UP000187465"/>
    </source>
</evidence>